<dbReference type="InterPro" id="IPR050900">
    <property type="entry name" value="Transposase_IS3/IS150/IS904"/>
</dbReference>
<dbReference type="EMBL" id="FLUQ01000007">
    <property type="protein sequence ID" value="SBW10798.1"/>
    <property type="molecule type" value="Genomic_DNA"/>
</dbReference>
<dbReference type="AlphaFoldDB" id="A0A212KGQ3"/>
<feature type="region of interest" description="Disordered" evidence="1">
    <location>
        <begin position="1"/>
        <end position="28"/>
    </location>
</feature>
<dbReference type="PANTHER" id="PTHR46889:SF4">
    <property type="entry name" value="TRANSPOSASE INSO FOR INSERTION SEQUENCE ELEMENT IS911B-RELATED"/>
    <property type="match status" value="1"/>
</dbReference>
<reference evidence="3" key="1">
    <citation type="submission" date="2016-04" db="EMBL/GenBank/DDBJ databases">
        <authorList>
            <person name="Evans L.H."/>
            <person name="Alamgir A."/>
            <person name="Owens N."/>
            <person name="Weber N.D."/>
            <person name="Virtaneva K."/>
            <person name="Barbian K."/>
            <person name="Babar A."/>
            <person name="Rosenke K."/>
        </authorList>
    </citation>
    <scope>NUCLEOTIDE SEQUENCE</scope>
    <source>
        <strain evidence="3">86</strain>
    </source>
</reference>
<organism evidence="3">
    <name type="scientific">uncultured delta proteobacterium</name>
    <dbReference type="NCBI Taxonomy" id="34034"/>
    <lineage>
        <taxon>Bacteria</taxon>
        <taxon>Deltaproteobacteria</taxon>
        <taxon>environmental samples</taxon>
    </lineage>
</organism>
<dbReference type="SUPFAM" id="SSF53098">
    <property type="entry name" value="Ribonuclease H-like"/>
    <property type="match status" value="1"/>
</dbReference>
<dbReference type="InterPro" id="IPR012337">
    <property type="entry name" value="RNaseH-like_sf"/>
</dbReference>
<dbReference type="InterPro" id="IPR025948">
    <property type="entry name" value="HTH-like_dom"/>
</dbReference>
<gene>
    <name evidence="3" type="primary">insD</name>
    <name evidence="3" type="ORF">KL86DPRO_70033</name>
</gene>
<protein>
    <submittedName>
        <fullName evidence="3">IS2 insertion element transposase InsAB' KpLE2 phage-like element</fullName>
    </submittedName>
</protein>
<dbReference type="PROSITE" id="PS50994">
    <property type="entry name" value="INTEGRASE"/>
    <property type="match status" value="1"/>
</dbReference>
<dbReference type="NCBIfam" id="NF033516">
    <property type="entry name" value="transpos_IS3"/>
    <property type="match status" value="1"/>
</dbReference>
<dbReference type="InterPro" id="IPR036397">
    <property type="entry name" value="RNaseH_sf"/>
</dbReference>
<accession>A0A212KGQ3</accession>
<proteinExistence type="predicted"/>
<dbReference type="Gene3D" id="3.30.420.10">
    <property type="entry name" value="Ribonuclease H-like superfamily/Ribonuclease H"/>
    <property type="match status" value="1"/>
</dbReference>
<feature type="domain" description="Integrase catalytic" evidence="2">
    <location>
        <begin position="104"/>
        <end position="273"/>
    </location>
</feature>
<sequence>MKRVTDALAVSRSNTYERSRSPRPRPERYSKAEDAFLLPLIVELLGGRQTYGYRRIQRLLNRQLIAGGRTPVNHKRVYRIMRQNNLLLARFTGSRSDKAHTGKVSTLQRNQRWCSDGFEIVCDNGERVRVIFALDTCDREVMAYSATTGGYSADMAQSVMLACVEKRFGDVKTLQSVEWLSDNGSCYTARETITFAAALGIVSKFTPARSPQSNGMAEALVKTFKRDYVFCNDRSDAETVMAQLPGWFEDYNENAPHKALRMLSPREFIRSLQNLECPV</sequence>
<feature type="compositionally biased region" description="Basic and acidic residues" evidence="1">
    <location>
        <begin position="15"/>
        <end position="28"/>
    </location>
</feature>
<evidence type="ECO:0000259" key="2">
    <source>
        <dbReference type="PROSITE" id="PS50994"/>
    </source>
</evidence>
<dbReference type="InterPro" id="IPR048020">
    <property type="entry name" value="Transpos_IS3"/>
</dbReference>
<dbReference type="Pfam" id="PF13276">
    <property type="entry name" value="HTH_21"/>
    <property type="match status" value="1"/>
</dbReference>
<dbReference type="GO" id="GO:0003676">
    <property type="term" value="F:nucleic acid binding"/>
    <property type="evidence" value="ECO:0007669"/>
    <property type="project" value="InterPro"/>
</dbReference>
<evidence type="ECO:0000313" key="3">
    <source>
        <dbReference type="EMBL" id="SBW10798.1"/>
    </source>
</evidence>
<dbReference type="GO" id="GO:0015074">
    <property type="term" value="P:DNA integration"/>
    <property type="evidence" value="ECO:0007669"/>
    <property type="project" value="InterPro"/>
</dbReference>
<dbReference type="InterPro" id="IPR001584">
    <property type="entry name" value="Integrase_cat-core"/>
</dbReference>
<dbReference type="PANTHER" id="PTHR46889">
    <property type="entry name" value="TRANSPOSASE INSF FOR INSERTION SEQUENCE IS3B-RELATED"/>
    <property type="match status" value="1"/>
</dbReference>
<evidence type="ECO:0000256" key="1">
    <source>
        <dbReference type="SAM" id="MobiDB-lite"/>
    </source>
</evidence>
<name>A0A212KGQ3_9DELT</name>
<dbReference type="Pfam" id="PF00665">
    <property type="entry name" value="rve"/>
    <property type="match status" value="1"/>
</dbReference>